<name>A0A9P6SU77_9FUNG</name>
<dbReference type="GO" id="GO:0005634">
    <property type="term" value="C:nucleus"/>
    <property type="evidence" value="ECO:0007669"/>
    <property type="project" value="TreeGrafter"/>
</dbReference>
<evidence type="ECO:0000256" key="1">
    <source>
        <dbReference type="ARBA" id="ARBA00009143"/>
    </source>
</evidence>
<feature type="region of interest" description="Disordered" evidence="2">
    <location>
        <begin position="249"/>
        <end position="270"/>
    </location>
</feature>
<evidence type="ECO:0000313" key="3">
    <source>
        <dbReference type="EMBL" id="KAG0003170.1"/>
    </source>
</evidence>
<proteinExistence type="inferred from homology"/>
<dbReference type="PANTHER" id="PTHR13082">
    <property type="entry name" value="SAP18"/>
    <property type="match status" value="1"/>
</dbReference>
<dbReference type="EMBL" id="JAAAHW010000373">
    <property type="protein sequence ID" value="KAG0003170.1"/>
    <property type="molecule type" value="Genomic_DNA"/>
</dbReference>
<keyword evidence="4" id="KW-1185">Reference proteome</keyword>
<organism evidence="3 4">
    <name type="scientific">Modicella reniformis</name>
    <dbReference type="NCBI Taxonomy" id="1440133"/>
    <lineage>
        <taxon>Eukaryota</taxon>
        <taxon>Fungi</taxon>
        <taxon>Fungi incertae sedis</taxon>
        <taxon>Mucoromycota</taxon>
        <taxon>Mortierellomycotina</taxon>
        <taxon>Mortierellomycetes</taxon>
        <taxon>Mortierellales</taxon>
        <taxon>Mortierellaceae</taxon>
        <taxon>Modicella</taxon>
    </lineage>
</organism>
<protein>
    <submittedName>
        <fullName evidence="3">MtDNA inheritance, partitioning of the mitochondrial organelle</fullName>
    </submittedName>
</protein>
<dbReference type="Proteomes" id="UP000749646">
    <property type="component" value="Unassembled WGS sequence"/>
</dbReference>
<sequence length="270" mass="28015">MYYSRGQHHRADAFSPTSTPPQSSELRLYTWKNATLGEITSLVKQAVPDLVTQAGVGAQLAFRHIYLDIKKGIYVGRDVGTVRLDNPQSTLQGQMPLSDEIPKEGLFTKDMHGNGSSIVTTGVTTGGGAAAVGAAAVGAGASEAPGSTGIGGGSKAHEKTLASIKFVIGDYLDIAITSNTIPGFMPSSLQRRQLTSGGGGGPIRHQGVPRSGRHGSSGGGLGVNPLGDRFAGRLGGFGYNGHGQRFNGRGGQVGLDVHNEPNWKTRGRGR</sequence>
<evidence type="ECO:0000313" key="4">
    <source>
        <dbReference type="Proteomes" id="UP000749646"/>
    </source>
</evidence>
<feature type="region of interest" description="Disordered" evidence="2">
    <location>
        <begin position="1"/>
        <end position="24"/>
    </location>
</feature>
<dbReference type="OrthoDB" id="440566at2759"/>
<dbReference type="InterPro" id="IPR042534">
    <property type="entry name" value="SAP18_sf"/>
</dbReference>
<reference evidence="3" key="1">
    <citation type="journal article" date="2020" name="Fungal Divers.">
        <title>Resolving the Mortierellaceae phylogeny through synthesis of multi-gene phylogenetics and phylogenomics.</title>
        <authorList>
            <person name="Vandepol N."/>
            <person name="Liber J."/>
            <person name="Desiro A."/>
            <person name="Na H."/>
            <person name="Kennedy M."/>
            <person name="Barry K."/>
            <person name="Grigoriev I.V."/>
            <person name="Miller A.N."/>
            <person name="O'Donnell K."/>
            <person name="Stajich J.E."/>
            <person name="Bonito G."/>
        </authorList>
    </citation>
    <scope>NUCLEOTIDE SEQUENCE</scope>
    <source>
        <strain evidence="3">MES-2147</strain>
    </source>
</reference>
<evidence type="ECO:0000256" key="2">
    <source>
        <dbReference type="SAM" id="MobiDB-lite"/>
    </source>
</evidence>
<feature type="compositionally biased region" description="Polar residues" evidence="2">
    <location>
        <begin position="15"/>
        <end position="24"/>
    </location>
</feature>
<feature type="region of interest" description="Disordered" evidence="2">
    <location>
        <begin position="191"/>
        <end position="223"/>
    </location>
</feature>
<dbReference type="Gene3D" id="3.10.20.550">
    <property type="entry name" value="ASAP complex, SAP18 subunit"/>
    <property type="match status" value="1"/>
</dbReference>
<dbReference type="Pfam" id="PF06487">
    <property type="entry name" value="SAP18"/>
    <property type="match status" value="1"/>
</dbReference>
<dbReference type="PANTHER" id="PTHR13082:SF0">
    <property type="entry name" value="HISTONE DEACETYLASE COMPLEX SUBUNIT SAP18"/>
    <property type="match status" value="1"/>
</dbReference>
<comment type="caution">
    <text evidence="3">The sequence shown here is derived from an EMBL/GenBank/DDBJ whole genome shotgun (WGS) entry which is preliminary data.</text>
</comment>
<comment type="similarity">
    <text evidence="1">Belongs to the SAP18 family.</text>
</comment>
<accession>A0A9P6SU77</accession>
<dbReference type="AlphaFoldDB" id="A0A9P6SU77"/>
<dbReference type="InterPro" id="IPR010516">
    <property type="entry name" value="SAP18"/>
</dbReference>
<gene>
    <name evidence="3" type="primary">DML1</name>
    <name evidence="3" type="ORF">BGZ65_001954</name>
</gene>